<dbReference type="EMBL" id="JBBWWR010000002">
    <property type="protein sequence ID" value="KAK8970365.1"/>
    <property type="molecule type" value="Genomic_DNA"/>
</dbReference>
<dbReference type="Proteomes" id="UP001412067">
    <property type="component" value="Unassembled WGS sequence"/>
</dbReference>
<evidence type="ECO:0000313" key="1">
    <source>
        <dbReference type="EMBL" id="KAK8970365.1"/>
    </source>
</evidence>
<reference evidence="1 2" key="1">
    <citation type="journal article" date="2022" name="Nat. Plants">
        <title>Genomes of leafy and leafless Platanthera orchids illuminate the evolution of mycoheterotrophy.</title>
        <authorList>
            <person name="Li M.H."/>
            <person name="Liu K.W."/>
            <person name="Li Z."/>
            <person name="Lu H.C."/>
            <person name="Ye Q.L."/>
            <person name="Zhang D."/>
            <person name="Wang J.Y."/>
            <person name="Li Y.F."/>
            <person name="Zhong Z.M."/>
            <person name="Liu X."/>
            <person name="Yu X."/>
            <person name="Liu D.K."/>
            <person name="Tu X.D."/>
            <person name="Liu B."/>
            <person name="Hao Y."/>
            <person name="Liao X.Y."/>
            <person name="Jiang Y.T."/>
            <person name="Sun W.H."/>
            <person name="Chen J."/>
            <person name="Chen Y.Q."/>
            <person name="Ai Y."/>
            <person name="Zhai J.W."/>
            <person name="Wu S.S."/>
            <person name="Zhou Z."/>
            <person name="Hsiao Y.Y."/>
            <person name="Wu W.L."/>
            <person name="Chen Y.Y."/>
            <person name="Lin Y.F."/>
            <person name="Hsu J.L."/>
            <person name="Li C.Y."/>
            <person name="Wang Z.W."/>
            <person name="Zhao X."/>
            <person name="Zhong W.Y."/>
            <person name="Ma X.K."/>
            <person name="Ma L."/>
            <person name="Huang J."/>
            <person name="Chen G.Z."/>
            <person name="Huang M.Z."/>
            <person name="Huang L."/>
            <person name="Peng D.H."/>
            <person name="Luo Y.B."/>
            <person name="Zou S.Q."/>
            <person name="Chen S.P."/>
            <person name="Lan S."/>
            <person name="Tsai W.C."/>
            <person name="Van de Peer Y."/>
            <person name="Liu Z.J."/>
        </authorList>
    </citation>
    <scope>NUCLEOTIDE SEQUENCE [LARGE SCALE GENOMIC DNA]</scope>
    <source>
        <strain evidence="1">Lor288</strain>
    </source>
</reference>
<name>A0ABR2N1P0_9ASPA</name>
<evidence type="ECO:0000313" key="2">
    <source>
        <dbReference type="Proteomes" id="UP001412067"/>
    </source>
</evidence>
<protein>
    <submittedName>
        <fullName evidence="1">Lysine histidine transporter-like 1</fullName>
    </submittedName>
</protein>
<proteinExistence type="predicted"/>
<comment type="caution">
    <text evidence="1">The sequence shown here is derived from an EMBL/GenBank/DDBJ whole genome shotgun (WGS) entry which is preliminary data.</text>
</comment>
<sequence length="166" mass="18928">MLAMTIIQRGFCRLMRMLSSTVLLKCPIANDCYRNVAEGNDDVDDDEALPHWLFLRGPRVAILILSWIITLYTLWQMVEMHEIVSGKRFDRYHELGASQPWQEWTRILSRWGELEGIQFAVLILLGKSDDGTPLVAKVLRTGPENEPISSKVQDSIGWTGRTGVEL</sequence>
<keyword evidence="2" id="KW-1185">Reference proteome</keyword>
<organism evidence="1 2">
    <name type="scientific">Platanthera guangdongensis</name>
    <dbReference type="NCBI Taxonomy" id="2320717"/>
    <lineage>
        <taxon>Eukaryota</taxon>
        <taxon>Viridiplantae</taxon>
        <taxon>Streptophyta</taxon>
        <taxon>Embryophyta</taxon>
        <taxon>Tracheophyta</taxon>
        <taxon>Spermatophyta</taxon>
        <taxon>Magnoliopsida</taxon>
        <taxon>Liliopsida</taxon>
        <taxon>Asparagales</taxon>
        <taxon>Orchidaceae</taxon>
        <taxon>Orchidoideae</taxon>
        <taxon>Orchideae</taxon>
        <taxon>Orchidinae</taxon>
        <taxon>Platanthera</taxon>
    </lineage>
</organism>
<accession>A0ABR2N1P0</accession>
<gene>
    <name evidence="1" type="ORF">KSP40_PGU010454</name>
</gene>